<dbReference type="Pfam" id="PF01729">
    <property type="entry name" value="QRPTase_C"/>
    <property type="match status" value="1"/>
</dbReference>
<evidence type="ECO:0000259" key="13">
    <source>
        <dbReference type="Pfam" id="PF01729"/>
    </source>
</evidence>
<evidence type="ECO:0000256" key="12">
    <source>
        <dbReference type="PIRNR" id="PIRNR006250"/>
    </source>
</evidence>
<dbReference type="GO" id="GO:0034213">
    <property type="term" value="P:quinolinate catabolic process"/>
    <property type="evidence" value="ECO:0007669"/>
    <property type="project" value="TreeGrafter"/>
</dbReference>
<dbReference type="STRING" id="511.UZ73_15755"/>
<dbReference type="GO" id="GO:0009435">
    <property type="term" value="P:NAD+ biosynthetic process"/>
    <property type="evidence" value="ECO:0007669"/>
    <property type="project" value="UniProtKB-UniPathway"/>
</dbReference>
<dbReference type="SUPFAM" id="SSF51690">
    <property type="entry name" value="Nicotinate/Quinolinate PRTase C-terminal domain-like"/>
    <property type="match status" value="1"/>
</dbReference>
<dbReference type="InterPro" id="IPR013785">
    <property type="entry name" value="Aldolase_TIM"/>
</dbReference>
<dbReference type="CDD" id="cd01572">
    <property type="entry name" value="QPRTase"/>
    <property type="match status" value="1"/>
</dbReference>
<dbReference type="PANTHER" id="PTHR32179:SF3">
    <property type="entry name" value="NICOTINATE-NUCLEOTIDE PYROPHOSPHORYLASE [CARBOXYLATING]"/>
    <property type="match status" value="1"/>
</dbReference>
<dbReference type="InterPro" id="IPR002638">
    <property type="entry name" value="Quinolinate_PRibosylTrfase_C"/>
</dbReference>
<evidence type="ECO:0000256" key="7">
    <source>
        <dbReference type="ARBA" id="ARBA00022676"/>
    </source>
</evidence>
<dbReference type="NCBIfam" id="TIGR00078">
    <property type="entry name" value="nadC"/>
    <property type="match status" value="1"/>
</dbReference>
<comment type="subunit">
    <text evidence="4">Hexamer formed by 3 homodimers.</text>
</comment>
<evidence type="ECO:0000256" key="4">
    <source>
        <dbReference type="ARBA" id="ARBA00011218"/>
    </source>
</evidence>
<keyword evidence="8 12" id="KW-0808">Transferase</keyword>
<accession>A0A2U2BG86</accession>
<dbReference type="PIRSF" id="PIRSF006250">
    <property type="entry name" value="NadC_ModD"/>
    <property type="match status" value="1"/>
</dbReference>
<dbReference type="InterPro" id="IPR022412">
    <property type="entry name" value="Quinolinate_PRibosylTrfase_N"/>
</dbReference>
<evidence type="ECO:0000256" key="9">
    <source>
        <dbReference type="ARBA" id="ARBA00033102"/>
    </source>
</evidence>
<dbReference type="PANTHER" id="PTHR32179">
    <property type="entry name" value="NICOTINATE-NUCLEOTIDE PYROPHOSPHORYLASE [CARBOXYLATING]"/>
    <property type="match status" value="1"/>
</dbReference>
<name>A0A2U2BG86_ALCFA</name>
<dbReference type="UniPathway" id="UPA00253">
    <property type="reaction ID" value="UER00331"/>
</dbReference>
<organism evidence="15 16">
    <name type="scientific">Alcaligenes faecalis</name>
    <dbReference type="NCBI Taxonomy" id="511"/>
    <lineage>
        <taxon>Bacteria</taxon>
        <taxon>Pseudomonadati</taxon>
        <taxon>Pseudomonadota</taxon>
        <taxon>Betaproteobacteria</taxon>
        <taxon>Burkholderiales</taxon>
        <taxon>Alcaligenaceae</taxon>
        <taxon>Alcaligenes</taxon>
    </lineage>
</organism>
<evidence type="ECO:0000256" key="6">
    <source>
        <dbReference type="ARBA" id="ARBA00022642"/>
    </source>
</evidence>
<dbReference type="EC" id="2.4.2.19" evidence="5"/>
<dbReference type="FunFam" id="3.90.1170.20:FF:000001">
    <property type="entry name" value="Nicotinate-nucleotide diphosphorylase (Carboxylating)"/>
    <property type="match status" value="1"/>
</dbReference>
<evidence type="ECO:0000259" key="14">
    <source>
        <dbReference type="Pfam" id="PF02749"/>
    </source>
</evidence>
<feature type="domain" description="Quinolinate phosphoribosyl transferase C-terminal" evidence="13">
    <location>
        <begin position="133"/>
        <end position="298"/>
    </location>
</feature>
<dbReference type="GO" id="GO:0005737">
    <property type="term" value="C:cytoplasm"/>
    <property type="evidence" value="ECO:0007669"/>
    <property type="project" value="TreeGrafter"/>
</dbReference>
<dbReference type="InterPro" id="IPR004393">
    <property type="entry name" value="NadC"/>
</dbReference>
<dbReference type="GO" id="GO:0004514">
    <property type="term" value="F:nicotinate-nucleotide diphosphorylase (carboxylating) activity"/>
    <property type="evidence" value="ECO:0007669"/>
    <property type="project" value="UniProtKB-EC"/>
</dbReference>
<comment type="function">
    <text evidence="1">Involved in the catabolism of quinolinic acid (QA).</text>
</comment>
<dbReference type="Gene3D" id="3.20.20.70">
    <property type="entry name" value="Aldolase class I"/>
    <property type="match status" value="1"/>
</dbReference>
<keyword evidence="7 12" id="KW-0328">Glycosyltransferase</keyword>
<dbReference type="Proteomes" id="UP000245216">
    <property type="component" value="Unassembled WGS sequence"/>
</dbReference>
<dbReference type="AlphaFoldDB" id="A0A2U2BG86"/>
<evidence type="ECO:0000313" key="16">
    <source>
        <dbReference type="Proteomes" id="UP000245216"/>
    </source>
</evidence>
<dbReference type="EMBL" id="QEXO01000004">
    <property type="protein sequence ID" value="PWE13025.1"/>
    <property type="molecule type" value="Genomic_DNA"/>
</dbReference>
<dbReference type="InterPro" id="IPR027277">
    <property type="entry name" value="NadC/ModD"/>
</dbReference>
<dbReference type="SUPFAM" id="SSF54675">
    <property type="entry name" value="Nicotinate/Quinolinate PRTase N-terminal domain-like"/>
    <property type="match status" value="1"/>
</dbReference>
<dbReference type="InterPro" id="IPR036068">
    <property type="entry name" value="Nicotinate_pribotase-like_C"/>
</dbReference>
<evidence type="ECO:0000256" key="3">
    <source>
        <dbReference type="ARBA" id="ARBA00009400"/>
    </source>
</evidence>
<feature type="domain" description="Quinolinate phosphoribosyl transferase N-terminal" evidence="14">
    <location>
        <begin position="46"/>
        <end position="131"/>
    </location>
</feature>
<dbReference type="RefSeq" id="WP_109089402.1">
    <property type="nucleotide sequence ID" value="NZ_QEXO01000004.1"/>
</dbReference>
<evidence type="ECO:0000256" key="2">
    <source>
        <dbReference type="ARBA" id="ARBA00004893"/>
    </source>
</evidence>
<dbReference type="InterPro" id="IPR037128">
    <property type="entry name" value="Quinolinate_PRibosylTase_N_sf"/>
</dbReference>
<comment type="pathway">
    <text evidence="2">Cofactor biosynthesis; NAD(+) biosynthesis; nicotinate D-ribonucleotide from quinolinate: step 1/1.</text>
</comment>
<evidence type="ECO:0000256" key="8">
    <source>
        <dbReference type="ARBA" id="ARBA00022679"/>
    </source>
</evidence>
<evidence type="ECO:0000256" key="1">
    <source>
        <dbReference type="ARBA" id="ARBA00003237"/>
    </source>
</evidence>
<reference evidence="15 16" key="1">
    <citation type="submission" date="2018-05" db="EMBL/GenBank/DDBJ databases">
        <title>Genome Sequence of an Efficient Indole-Degrading Bacterium, Alcaligenes sp.YBY.</title>
        <authorList>
            <person name="Yang B."/>
        </authorList>
    </citation>
    <scope>NUCLEOTIDE SEQUENCE [LARGE SCALE GENOMIC DNA]</scope>
    <source>
        <strain evidence="15 16">YBY</strain>
    </source>
</reference>
<dbReference type="FunFam" id="3.20.20.70:FF:000030">
    <property type="entry name" value="Nicotinate-nucleotide pyrophosphorylase, carboxylating"/>
    <property type="match status" value="1"/>
</dbReference>
<reference evidence="15 16" key="2">
    <citation type="submission" date="2018-05" db="EMBL/GenBank/DDBJ databases">
        <authorList>
            <person name="Lanie J.A."/>
            <person name="Ng W.-L."/>
            <person name="Kazmierczak K.M."/>
            <person name="Andrzejewski T.M."/>
            <person name="Davidsen T.M."/>
            <person name="Wayne K.J."/>
            <person name="Tettelin H."/>
            <person name="Glass J.I."/>
            <person name="Rusch D."/>
            <person name="Podicherti R."/>
            <person name="Tsui H.-C.T."/>
            <person name="Winkler M.E."/>
        </authorList>
    </citation>
    <scope>NUCLEOTIDE SEQUENCE [LARGE SCALE GENOMIC DNA]</scope>
    <source>
        <strain evidence="15 16">YBY</strain>
    </source>
</reference>
<proteinExistence type="inferred from homology"/>
<evidence type="ECO:0000256" key="5">
    <source>
        <dbReference type="ARBA" id="ARBA00011944"/>
    </source>
</evidence>
<comment type="similarity">
    <text evidence="3 12">Belongs to the NadC/ModD family.</text>
</comment>
<gene>
    <name evidence="15" type="ORF">DF183_14400</name>
</gene>
<evidence type="ECO:0000313" key="15">
    <source>
        <dbReference type="EMBL" id="PWE13025.1"/>
    </source>
</evidence>
<evidence type="ECO:0000256" key="10">
    <source>
        <dbReference type="ARBA" id="ARBA00047445"/>
    </source>
</evidence>
<sequence>MSIINAPEPTAQAVETRAHRIPSLPDVILEPLVRATLQEDLGRAGDLTTDSIVPATARTQMRLVAREEGVLAGLDLARLAFTLLDPTLRFEAQLQDGDALTPGAQIAVISGSARSMLTAERCALNFLGHLSGVASATASIARAIAPYGTKVTCTRKTMPGLRAVQKYAVRVGGGSNHRFGLDDAVLIKDNHIAVAGGVKAAVEAARAYIGHLVCIEVEVDTLEQLDEVLELGVDSILLDNMDTATLTEAVARVAGRAKTEASGRITPETAVEIARCGVDRIAVGWITHSARVLDIGLDA</sequence>
<comment type="catalytic activity">
    <reaction evidence="10">
        <text>nicotinate beta-D-ribonucleotide + CO2 + diphosphate = quinolinate + 5-phospho-alpha-D-ribose 1-diphosphate + 2 H(+)</text>
        <dbReference type="Rhea" id="RHEA:12733"/>
        <dbReference type="ChEBI" id="CHEBI:15378"/>
        <dbReference type="ChEBI" id="CHEBI:16526"/>
        <dbReference type="ChEBI" id="CHEBI:29959"/>
        <dbReference type="ChEBI" id="CHEBI:33019"/>
        <dbReference type="ChEBI" id="CHEBI:57502"/>
        <dbReference type="ChEBI" id="CHEBI:58017"/>
        <dbReference type="EC" id="2.4.2.19"/>
    </reaction>
</comment>
<dbReference type="Pfam" id="PF02749">
    <property type="entry name" value="QRPTase_N"/>
    <property type="match status" value="1"/>
</dbReference>
<dbReference type="Gene3D" id="3.90.1170.20">
    <property type="entry name" value="Quinolinate phosphoribosyl transferase, N-terminal domain"/>
    <property type="match status" value="1"/>
</dbReference>
<keyword evidence="6" id="KW-0662">Pyridine nucleotide biosynthesis</keyword>
<evidence type="ECO:0000256" key="11">
    <source>
        <dbReference type="ARBA" id="ARBA00069173"/>
    </source>
</evidence>
<comment type="caution">
    <text evidence="15">The sequence shown here is derived from an EMBL/GenBank/DDBJ whole genome shotgun (WGS) entry which is preliminary data.</text>
</comment>
<protein>
    <recommendedName>
        <fullName evidence="11">Probable nicotinate-nucleotide pyrophosphorylase [carboxylating]</fullName>
        <ecNumber evidence="5">2.4.2.19</ecNumber>
    </recommendedName>
    <alternativeName>
        <fullName evidence="9">Quinolinate phosphoribosyltransferase [decarboxylating]</fullName>
    </alternativeName>
</protein>